<dbReference type="EMBL" id="MN234207">
    <property type="protein sequence ID" value="QFG12383.1"/>
    <property type="molecule type" value="Genomic_DNA"/>
</dbReference>
<sequence length="30" mass="3552">MSWIGFIQTIAIMFWFYMLAAGLVREIKKS</sequence>
<protein>
    <submittedName>
        <fullName evidence="2">Uncharacterized protein</fullName>
    </submittedName>
</protein>
<dbReference type="KEGG" id="vg:55623179"/>
<keyword evidence="3" id="KW-1185">Reference proteome</keyword>
<evidence type="ECO:0000313" key="2">
    <source>
        <dbReference type="EMBL" id="QFG12383.1"/>
    </source>
</evidence>
<proteinExistence type="predicted"/>
<feature type="transmembrane region" description="Helical" evidence="1">
    <location>
        <begin position="6"/>
        <end position="24"/>
    </location>
</feature>
<keyword evidence="1" id="KW-0472">Membrane</keyword>
<dbReference type="RefSeq" id="YP_009852529.1">
    <property type="nucleotide sequence ID" value="NC_048813.1"/>
</dbReference>
<dbReference type="GeneID" id="55623179"/>
<reference evidence="2 3" key="1">
    <citation type="submission" date="2019-07" db="EMBL/GenBank/DDBJ databases">
        <authorList>
            <person name="Fryberger R.B."/>
            <person name="Stoner T.H."/>
            <person name="Garlena R.A."/>
            <person name="Russell D.A."/>
            <person name="Pope W.H."/>
            <person name="Jacobs-Sera D."/>
            <person name="Hatfull G.F."/>
        </authorList>
    </citation>
    <scope>NUCLEOTIDE SEQUENCE [LARGE SCALE GENOMIC DNA]</scope>
</reference>
<keyword evidence="1" id="KW-1133">Transmembrane helix</keyword>
<keyword evidence="1" id="KW-0812">Transmembrane</keyword>
<organism evidence="2 3">
    <name type="scientific">Gordonia phage Ranch</name>
    <dbReference type="NCBI Taxonomy" id="2599848"/>
    <lineage>
        <taxon>Viruses</taxon>
        <taxon>Duplodnaviria</taxon>
        <taxon>Heunggongvirae</taxon>
        <taxon>Uroviricota</taxon>
        <taxon>Caudoviricetes</taxon>
        <taxon>Dovevirinae</taxon>
        <taxon>Lambovirus</taxon>
        <taxon>Lambovirus ranch</taxon>
    </lineage>
</organism>
<gene>
    <name evidence="2" type="primary">77</name>
    <name evidence="2" type="ORF">PBI_RANCH_77</name>
</gene>
<name>A0A5J6TNC1_9CAUD</name>
<accession>A0A5J6TNC1</accession>
<evidence type="ECO:0000313" key="3">
    <source>
        <dbReference type="Proteomes" id="UP000325813"/>
    </source>
</evidence>
<evidence type="ECO:0000256" key="1">
    <source>
        <dbReference type="SAM" id="Phobius"/>
    </source>
</evidence>
<dbReference type="Proteomes" id="UP000325813">
    <property type="component" value="Segment"/>
</dbReference>